<comment type="caution">
    <text evidence="1">The sequence shown here is derived from an EMBL/GenBank/DDBJ whole genome shotgun (WGS) entry which is preliminary data.</text>
</comment>
<keyword evidence="2" id="KW-1185">Reference proteome</keyword>
<proteinExistence type="predicted"/>
<reference evidence="1" key="2">
    <citation type="submission" date="2023-05" db="EMBL/GenBank/DDBJ databases">
        <authorList>
            <consortium name="Lawrence Berkeley National Laboratory"/>
            <person name="Steindorff A."/>
            <person name="Hensen N."/>
            <person name="Bonometti L."/>
            <person name="Westerberg I."/>
            <person name="Brannstrom I.O."/>
            <person name="Guillou S."/>
            <person name="Cros-Aarteil S."/>
            <person name="Calhoun S."/>
            <person name="Haridas S."/>
            <person name="Kuo A."/>
            <person name="Mondo S."/>
            <person name="Pangilinan J."/>
            <person name="Riley R."/>
            <person name="Labutti K."/>
            <person name="Andreopoulos B."/>
            <person name="Lipzen A."/>
            <person name="Chen C."/>
            <person name="Yanf M."/>
            <person name="Daum C."/>
            <person name="Ng V."/>
            <person name="Clum A."/>
            <person name="Ohm R."/>
            <person name="Martin F."/>
            <person name="Silar P."/>
            <person name="Natvig D."/>
            <person name="Lalanne C."/>
            <person name="Gautier V."/>
            <person name="Ament-Velasquez S.L."/>
            <person name="Kruys A."/>
            <person name="Hutchinson M.I."/>
            <person name="Powell A.J."/>
            <person name="Barry K."/>
            <person name="Miller A.N."/>
            <person name="Grigoriev I.V."/>
            <person name="Debuchy R."/>
            <person name="Gladieux P."/>
            <person name="Thoren M.H."/>
            <person name="Johannesson H."/>
        </authorList>
    </citation>
    <scope>NUCLEOTIDE SEQUENCE</scope>
    <source>
        <strain evidence="1">CBS 532.94</strain>
    </source>
</reference>
<reference evidence="1" key="1">
    <citation type="journal article" date="2023" name="Mol. Phylogenet. Evol.">
        <title>Genome-scale phylogeny and comparative genomics of the fungal order Sordariales.</title>
        <authorList>
            <person name="Hensen N."/>
            <person name="Bonometti L."/>
            <person name="Westerberg I."/>
            <person name="Brannstrom I.O."/>
            <person name="Guillou S."/>
            <person name="Cros-Aarteil S."/>
            <person name="Calhoun S."/>
            <person name="Haridas S."/>
            <person name="Kuo A."/>
            <person name="Mondo S."/>
            <person name="Pangilinan J."/>
            <person name="Riley R."/>
            <person name="LaButti K."/>
            <person name="Andreopoulos B."/>
            <person name="Lipzen A."/>
            <person name="Chen C."/>
            <person name="Yan M."/>
            <person name="Daum C."/>
            <person name="Ng V."/>
            <person name="Clum A."/>
            <person name="Steindorff A."/>
            <person name="Ohm R.A."/>
            <person name="Martin F."/>
            <person name="Silar P."/>
            <person name="Natvig D.O."/>
            <person name="Lalanne C."/>
            <person name="Gautier V."/>
            <person name="Ament-Velasquez S.L."/>
            <person name="Kruys A."/>
            <person name="Hutchinson M.I."/>
            <person name="Powell A.J."/>
            <person name="Barry K."/>
            <person name="Miller A.N."/>
            <person name="Grigoriev I.V."/>
            <person name="Debuchy R."/>
            <person name="Gladieux P."/>
            <person name="Hiltunen Thoren M."/>
            <person name="Johannesson H."/>
        </authorList>
    </citation>
    <scope>NUCLEOTIDE SEQUENCE</scope>
    <source>
        <strain evidence="1">CBS 532.94</strain>
    </source>
</reference>
<dbReference type="EMBL" id="MU860091">
    <property type="protein sequence ID" value="KAK4238531.1"/>
    <property type="molecule type" value="Genomic_DNA"/>
</dbReference>
<evidence type="ECO:0000313" key="2">
    <source>
        <dbReference type="Proteomes" id="UP001303760"/>
    </source>
</evidence>
<protein>
    <submittedName>
        <fullName evidence="1">Uncharacterized protein</fullName>
    </submittedName>
</protein>
<dbReference type="PANTHER" id="PTHR35605">
    <property type="entry name" value="ECP2 EFFECTOR PROTEIN DOMAIN-CONTAINING PROTEIN-RELATED"/>
    <property type="match status" value="1"/>
</dbReference>
<evidence type="ECO:0000313" key="1">
    <source>
        <dbReference type="EMBL" id="KAK4238531.1"/>
    </source>
</evidence>
<sequence>MKRVLEAVLTVQDDISALLKGLGPVHVRTVPVNRVGARPSWKPECGRQFGKRAFVKTIQSQVKTLYKRSGICFVEARTCVKLACALDGAISWCNDGDKPITRSCSDIAKDAKLVMTRCKHGHPKHGISWTRGQIRDSETSRVVVNKAVC</sequence>
<name>A0AAN7H7C7_9PEZI</name>
<organism evidence="1 2">
    <name type="scientific">Achaetomium macrosporum</name>
    <dbReference type="NCBI Taxonomy" id="79813"/>
    <lineage>
        <taxon>Eukaryota</taxon>
        <taxon>Fungi</taxon>
        <taxon>Dikarya</taxon>
        <taxon>Ascomycota</taxon>
        <taxon>Pezizomycotina</taxon>
        <taxon>Sordariomycetes</taxon>
        <taxon>Sordariomycetidae</taxon>
        <taxon>Sordariales</taxon>
        <taxon>Chaetomiaceae</taxon>
        <taxon>Achaetomium</taxon>
    </lineage>
</organism>
<dbReference type="Proteomes" id="UP001303760">
    <property type="component" value="Unassembled WGS sequence"/>
</dbReference>
<dbReference type="PANTHER" id="PTHR35605:SF1">
    <property type="entry name" value="ECP2 EFFECTOR PROTEIN DOMAIN-CONTAINING PROTEIN-RELATED"/>
    <property type="match status" value="1"/>
</dbReference>
<dbReference type="AlphaFoldDB" id="A0AAN7H7C7"/>
<gene>
    <name evidence="1" type="ORF">C8A03DRAFT_15006</name>
</gene>
<accession>A0AAN7H7C7</accession>